<dbReference type="Proteomes" id="UP000251889">
    <property type="component" value="Unassembled WGS sequence"/>
</dbReference>
<feature type="compositionally biased region" description="Acidic residues" evidence="14">
    <location>
        <begin position="273"/>
        <end position="283"/>
    </location>
</feature>
<dbReference type="InterPro" id="IPR004358">
    <property type="entry name" value="Sig_transdc_His_kin-like_C"/>
</dbReference>
<reference evidence="18 19" key="1">
    <citation type="submission" date="2018-06" db="EMBL/GenBank/DDBJ databases">
        <title>Chryseolinea flavus sp. nov., a member of the phylum Bacteroidetes isolated from soil.</title>
        <authorList>
            <person name="Li Y."/>
            <person name="Wang J."/>
        </authorList>
    </citation>
    <scope>NUCLEOTIDE SEQUENCE [LARGE SCALE GENOMIC DNA]</scope>
    <source>
        <strain evidence="18 19">SDU1-6</strain>
    </source>
</reference>
<evidence type="ECO:0000256" key="1">
    <source>
        <dbReference type="ARBA" id="ARBA00000085"/>
    </source>
</evidence>
<sequence>MDFQQEYIEEAKQVLKSLEHSLLELEKSPDPDQVNNVYRYLHTIKGSAGMFGYDHVERLSHELEDLFSDVRDGIRQQDDFMLDLTLHAVDILRDLLDGKDVVRESEKIIESIATIKGTAASGKGGRGAEVVNGYVVILRPDENIYKRGINFQGVLDDIQELGVCEFMIHNETVPFERQLSEKRITSWFEIILASTKSLDEVKEVFLFMKEAEYVVLAITSIDLFSSAEYKAFIALSPEMIDARERMARQLIPTLSALAEPSVVRDDAKTDDAVSVDDADEEEQQTTTIKKSKRGGHVSVSTQKLDQLINIVSELVIFRSEIQHLMGNNQRPEIAEAIEKLESLTLKLRDSAFNIRLVPLNILNVKLQRLIRSVSKDLGKEIEFITEGLDTELDRSMINALEAPLMHIIRNAIDHGIEKPEERERRNKPRKGLLKFYSYNSGDHVFIQLQDDGNGIDFDKIKAKGIEKGLLNKGQQYSEKELLNVMMSPGFSTADKVTTVSGRGVGMDVVKKEIAAIRGDIEVSTEKGLGSIFTLRLPLTLTVLDTLVVNVNESKYLIPISEVEFCYQETYTKLFAKKSRQVNYEGQLLPFVSLREYFGDDSYPAEGTVIIINKNDTRMAVVVDNIVGKLQTVYKPLNNILQDVNCFSGASILGDGSMALILNALKLNQ</sequence>
<dbReference type="EC" id="2.7.13.3" evidence="2"/>
<dbReference type="Pfam" id="PF02895">
    <property type="entry name" value="H-kinase_dim"/>
    <property type="match status" value="1"/>
</dbReference>
<dbReference type="SMART" id="SM00260">
    <property type="entry name" value="CheW"/>
    <property type="match status" value="1"/>
</dbReference>
<evidence type="ECO:0000256" key="4">
    <source>
        <dbReference type="ARBA" id="ARBA00022500"/>
    </source>
</evidence>
<dbReference type="PRINTS" id="PR00344">
    <property type="entry name" value="BCTRLSENSOR"/>
</dbReference>
<evidence type="ECO:0000256" key="12">
    <source>
        <dbReference type="PROSITE-ProRule" id="PRU00110"/>
    </source>
</evidence>
<dbReference type="InterPro" id="IPR004105">
    <property type="entry name" value="CheA-like_dim"/>
</dbReference>
<feature type="domain" description="HPt" evidence="17">
    <location>
        <begin position="1"/>
        <end position="99"/>
    </location>
</feature>
<dbReference type="Pfam" id="PF01627">
    <property type="entry name" value="Hpt"/>
    <property type="match status" value="1"/>
</dbReference>
<evidence type="ECO:0000256" key="8">
    <source>
        <dbReference type="ARBA" id="ARBA00022777"/>
    </source>
</evidence>
<dbReference type="InterPro" id="IPR036641">
    <property type="entry name" value="HPT_dom_sf"/>
</dbReference>
<dbReference type="InterPro" id="IPR036061">
    <property type="entry name" value="CheW-like_dom_sf"/>
</dbReference>
<dbReference type="Gene3D" id="3.30.565.10">
    <property type="entry name" value="Histidine kinase-like ATPase, C-terminal domain"/>
    <property type="match status" value="1"/>
</dbReference>
<dbReference type="PANTHER" id="PTHR43395:SF10">
    <property type="entry name" value="CHEMOTAXIS PROTEIN CHEA"/>
    <property type="match status" value="1"/>
</dbReference>
<dbReference type="Pfam" id="PF02518">
    <property type="entry name" value="HATPase_c"/>
    <property type="match status" value="1"/>
</dbReference>
<dbReference type="CDD" id="cd00088">
    <property type="entry name" value="HPT"/>
    <property type="match status" value="1"/>
</dbReference>
<accession>A0A364XZT6</accession>
<comment type="catalytic activity">
    <reaction evidence="1">
        <text>ATP + protein L-histidine = ADP + protein N-phospho-L-histidine.</text>
        <dbReference type="EC" id="2.7.13.3"/>
    </reaction>
</comment>
<dbReference type="InterPro" id="IPR037006">
    <property type="entry name" value="CheA-like_homodim_sf"/>
</dbReference>
<dbReference type="InterPro" id="IPR036097">
    <property type="entry name" value="HisK_dim/P_sf"/>
</dbReference>
<dbReference type="Gene3D" id="2.30.30.40">
    <property type="entry name" value="SH3 Domains"/>
    <property type="match status" value="1"/>
</dbReference>
<evidence type="ECO:0000256" key="13">
    <source>
        <dbReference type="SAM" id="Coils"/>
    </source>
</evidence>
<feature type="domain" description="Histidine kinase" evidence="15">
    <location>
        <begin position="333"/>
        <end position="540"/>
    </location>
</feature>
<dbReference type="EMBL" id="QMFY01000008">
    <property type="protein sequence ID" value="RAW00034.1"/>
    <property type="molecule type" value="Genomic_DNA"/>
</dbReference>
<dbReference type="OrthoDB" id="9803176at2"/>
<keyword evidence="19" id="KW-1185">Reference proteome</keyword>
<keyword evidence="10" id="KW-0902">Two-component regulatory system</keyword>
<gene>
    <name evidence="18" type="ORF">DQQ10_15875</name>
</gene>
<dbReference type="FunFam" id="3.30.565.10:FF:000016">
    <property type="entry name" value="Chemotaxis protein CheA, putative"/>
    <property type="match status" value="1"/>
</dbReference>
<keyword evidence="13" id="KW-0175">Coiled coil</keyword>
<dbReference type="InterPro" id="IPR002545">
    <property type="entry name" value="CheW-lke_dom"/>
</dbReference>
<evidence type="ECO:0000256" key="11">
    <source>
        <dbReference type="ARBA" id="ARBA00035100"/>
    </source>
</evidence>
<keyword evidence="6" id="KW-0808">Transferase</keyword>
<dbReference type="PROSITE" id="PS50851">
    <property type="entry name" value="CHEW"/>
    <property type="match status" value="1"/>
</dbReference>
<feature type="domain" description="CheW-like" evidence="16">
    <location>
        <begin position="542"/>
        <end position="668"/>
    </location>
</feature>
<keyword evidence="8" id="KW-0418">Kinase</keyword>
<dbReference type="RefSeq" id="WP_112747872.1">
    <property type="nucleotide sequence ID" value="NZ_QMFY01000008.1"/>
</dbReference>
<keyword evidence="4" id="KW-0145">Chemotaxis</keyword>
<dbReference type="InterPro" id="IPR051315">
    <property type="entry name" value="Bact_Chemotaxis_CheA"/>
</dbReference>
<dbReference type="SMART" id="SM01231">
    <property type="entry name" value="H-kinase_dim"/>
    <property type="match status" value="1"/>
</dbReference>
<keyword evidence="9" id="KW-0067">ATP-binding</keyword>
<dbReference type="Gene3D" id="1.10.287.560">
    <property type="entry name" value="Histidine kinase CheA-like, homodimeric domain"/>
    <property type="match status" value="1"/>
</dbReference>
<dbReference type="InterPro" id="IPR005467">
    <property type="entry name" value="His_kinase_dom"/>
</dbReference>
<keyword evidence="5 12" id="KW-0597">Phosphoprotein</keyword>
<dbReference type="PANTHER" id="PTHR43395">
    <property type="entry name" value="SENSOR HISTIDINE KINASE CHEA"/>
    <property type="match status" value="1"/>
</dbReference>
<dbReference type="SUPFAM" id="SSF55874">
    <property type="entry name" value="ATPase domain of HSP90 chaperone/DNA topoisomerase II/histidine kinase"/>
    <property type="match status" value="1"/>
</dbReference>
<protein>
    <recommendedName>
        <fullName evidence="3">Chemotaxis protein CheA</fullName>
        <ecNumber evidence="2">2.7.13.3</ecNumber>
    </recommendedName>
</protein>
<comment type="function">
    <text evidence="11">Involved in the transmission of sensory signals from the chemoreceptors to the flagellar motors. CheA is autophosphorylated; it can transfer its phosphate group to either CheB or CheY.</text>
</comment>
<dbReference type="Pfam" id="PF01584">
    <property type="entry name" value="CheW"/>
    <property type="match status" value="1"/>
</dbReference>
<evidence type="ECO:0000259" key="15">
    <source>
        <dbReference type="PROSITE" id="PS50109"/>
    </source>
</evidence>
<feature type="modified residue" description="Phosphohistidine" evidence="12">
    <location>
        <position position="42"/>
    </location>
</feature>
<evidence type="ECO:0000256" key="2">
    <source>
        <dbReference type="ARBA" id="ARBA00012438"/>
    </source>
</evidence>
<evidence type="ECO:0000259" key="16">
    <source>
        <dbReference type="PROSITE" id="PS50851"/>
    </source>
</evidence>
<dbReference type="PROSITE" id="PS50109">
    <property type="entry name" value="HIS_KIN"/>
    <property type="match status" value="1"/>
</dbReference>
<evidence type="ECO:0000313" key="19">
    <source>
        <dbReference type="Proteomes" id="UP000251889"/>
    </source>
</evidence>
<dbReference type="InterPro" id="IPR008207">
    <property type="entry name" value="Sig_transdc_His_kin_Hpt_dom"/>
</dbReference>
<dbReference type="Gene3D" id="1.20.120.160">
    <property type="entry name" value="HPT domain"/>
    <property type="match status" value="1"/>
</dbReference>
<evidence type="ECO:0000256" key="6">
    <source>
        <dbReference type="ARBA" id="ARBA00022679"/>
    </source>
</evidence>
<proteinExistence type="predicted"/>
<dbReference type="GO" id="GO:0006935">
    <property type="term" value="P:chemotaxis"/>
    <property type="evidence" value="ECO:0007669"/>
    <property type="project" value="UniProtKB-KW"/>
</dbReference>
<dbReference type="GO" id="GO:0005524">
    <property type="term" value="F:ATP binding"/>
    <property type="evidence" value="ECO:0007669"/>
    <property type="project" value="UniProtKB-KW"/>
</dbReference>
<dbReference type="SUPFAM" id="SSF50341">
    <property type="entry name" value="CheW-like"/>
    <property type="match status" value="1"/>
</dbReference>
<feature type="coiled-coil region" evidence="13">
    <location>
        <begin position="1"/>
        <end position="28"/>
    </location>
</feature>
<evidence type="ECO:0000313" key="18">
    <source>
        <dbReference type="EMBL" id="RAW00034.1"/>
    </source>
</evidence>
<evidence type="ECO:0000256" key="10">
    <source>
        <dbReference type="ARBA" id="ARBA00023012"/>
    </source>
</evidence>
<dbReference type="PROSITE" id="PS50894">
    <property type="entry name" value="HPT"/>
    <property type="match status" value="1"/>
</dbReference>
<dbReference type="InterPro" id="IPR036890">
    <property type="entry name" value="HATPase_C_sf"/>
</dbReference>
<evidence type="ECO:0000259" key="17">
    <source>
        <dbReference type="PROSITE" id="PS50894"/>
    </source>
</evidence>
<dbReference type="SUPFAM" id="SSF47226">
    <property type="entry name" value="Histidine-containing phosphotransfer domain, HPT domain"/>
    <property type="match status" value="1"/>
</dbReference>
<evidence type="ECO:0000256" key="3">
    <source>
        <dbReference type="ARBA" id="ARBA00021495"/>
    </source>
</evidence>
<dbReference type="GO" id="GO:0005737">
    <property type="term" value="C:cytoplasm"/>
    <property type="evidence" value="ECO:0007669"/>
    <property type="project" value="InterPro"/>
</dbReference>
<evidence type="ECO:0000256" key="7">
    <source>
        <dbReference type="ARBA" id="ARBA00022741"/>
    </source>
</evidence>
<keyword evidence="7" id="KW-0547">Nucleotide-binding</keyword>
<comment type="caution">
    <text evidence="18">The sequence shown here is derived from an EMBL/GenBank/DDBJ whole genome shotgun (WGS) entry which is preliminary data.</text>
</comment>
<dbReference type="GO" id="GO:0000155">
    <property type="term" value="F:phosphorelay sensor kinase activity"/>
    <property type="evidence" value="ECO:0007669"/>
    <property type="project" value="InterPro"/>
</dbReference>
<dbReference type="SUPFAM" id="SSF47384">
    <property type="entry name" value="Homodimeric domain of signal transducing histidine kinase"/>
    <property type="match status" value="1"/>
</dbReference>
<organism evidence="18 19">
    <name type="scientific">Pseudochryseolinea flava</name>
    <dbReference type="NCBI Taxonomy" id="2059302"/>
    <lineage>
        <taxon>Bacteria</taxon>
        <taxon>Pseudomonadati</taxon>
        <taxon>Bacteroidota</taxon>
        <taxon>Cytophagia</taxon>
        <taxon>Cytophagales</taxon>
        <taxon>Fulvivirgaceae</taxon>
        <taxon>Pseudochryseolinea</taxon>
    </lineage>
</organism>
<dbReference type="AlphaFoldDB" id="A0A364XZT6"/>
<dbReference type="SMART" id="SM00387">
    <property type="entry name" value="HATPase_c"/>
    <property type="match status" value="1"/>
</dbReference>
<dbReference type="SMART" id="SM00073">
    <property type="entry name" value="HPT"/>
    <property type="match status" value="1"/>
</dbReference>
<evidence type="ECO:0000256" key="5">
    <source>
        <dbReference type="ARBA" id="ARBA00022553"/>
    </source>
</evidence>
<dbReference type="InterPro" id="IPR003594">
    <property type="entry name" value="HATPase_dom"/>
</dbReference>
<evidence type="ECO:0000256" key="9">
    <source>
        <dbReference type="ARBA" id="ARBA00022840"/>
    </source>
</evidence>
<name>A0A364XZT6_9BACT</name>
<feature type="region of interest" description="Disordered" evidence="14">
    <location>
        <begin position="269"/>
        <end position="292"/>
    </location>
</feature>
<evidence type="ECO:0000256" key="14">
    <source>
        <dbReference type="SAM" id="MobiDB-lite"/>
    </source>
</evidence>